<keyword evidence="3 6" id="KW-0812">Transmembrane</keyword>
<evidence type="ECO:0000313" key="8">
    <source>
        <dbReference type="EMBL" id="OAN42798.1"/>
    </source>
</evidence>
<evidence type="ECO:0000256" key="6">
    <source>
        <dbReference type="SAM" id="Phobius"/>
    </source>
</evidence>
<keyword evidence="2" id="KW-0813">Transport</keyword>
<feature type="transmembrane region" description="Helical" evidence="6">
    <location>
        <begin position="66"/>
        <end position="86"/>
    </location>
</feature>
<dbReference type="SUPFAM" id="SSF103473">
    <property type="entry name" value="MFS general substrate transporter"/>
    <property type="match status" value="1"/>
</dbReference>
<dbReference type="PANTHER" id="PTHR23519:SF1">
    <property type="entry name" value="AUTOPHAGY-RELATED PROTEIN 22"/>
    <property type="match status" value="1"/>
</dbReference>
<feature type="transmembrane region" description="Helical" evidence="6">
    <location>
        <begin position="410"/>
        <end position="429"/>
    </location>
</feature>
<evidence type="ECO:0000256" key="4">
    <source>
        <dbReference type="ARBA" id="ARBA00022989"/>
    </source>
</evidence>
<keyword evidence="5 6" id="KW-0472">Membrane</keyword>
<evidence type="ECO:0000259" key="7">
    <source>
        <dbReference type="PROSITE" id="PS50850"/>
    </source>
</evidence>
<feature type="transmembrane region" description="Helical" evidence="6">
    <location>
        <begin position="122"/>
        <end position="142"/>
    </location>
</feature>
<comment type="subcellular location">
    <subcellularLocation>
        <location evidence="1">Cell membrane</location>
        <topology evidence="1">Multi-pass membrane protein</topology>
    </subcellularLocation>
</comment>
<dbReference type="STRING" id="1707952.A6A03_03515"/>
<dbReference type="AlphaFoldDB" id="A0A178M5F3"/>
<dbReference type="InterPro" id="IPR050495">
    <property type="entry name" value="ATG22/LtaA_families"/>
</dbReference>
<proteinExistence type="predicted"/>
<keyword evidence="4 6" id="KW-1133">Transmembrane helix</keyword>
<evidence type="ECO:0000256" key="3">
    <source>
        <dbReference type="ARBA" id="ARBA00022692"/>
    </source>
</evidence>
<evidence type="ECO:0000313" key="9">
    <source>
        <dbReference type="Proteomes" id="UP000078287"/>
    </source>
</evidence>
<feature type="transmembrane region" description="Helical" evidence="6">
    <location>
        <begin position="319"/>
        <end position="337"/>
    </location>
</feature>
<dbReference type="InterPro" id="IPR024671">
    <property type="entry name" value="Atg22-like"/>
</dbReference>
<dbReference type="Pfam" id="PF11700">
    <property type="entry name" value="ATG22"/>
    <property type="match status" value="1"/>
</dbReference>
<sequence length="446" mass="48363">MATVAAATDNRREQIGWYFYDWANSAFSTTVVTVFLGPYLTSITRNAADANGLVYPFGIPVAAGSFFPYVVSLSVLLQVFFLPILGAIADYSNARKQMLAIFAYIGAFATMGLYFLEGERYLLGGILFLLANLSFGASIVFYNAFLPDIASPDRRDAVSSQGWALGYLGGGLLLAANLVFFLNAESLGVESSMAVRISLVSAGMWWAIFTIIPMLTLRNRGAVRRLPPGERYLTVGFRQLAHTFRQMRNYPQTLLFLAAYLLYNDGIQAVIALAAQFGAEELGIGESTRIATILMVQFVAFIGALVFGALATRLGSKRVLLGSLVIWTAVVAYAYVMPANSDIQFIALGAAIALVLGGSQAISRSLFSLMIPDGQEAEYFSLYEVGERGTSWLAPLLFGVAYQITGSYRIAIVSLIIFFVSGFILLLFVNVRRAAEEAGNQAPAHV</sequence>
<dbReference type="OrthoDB" id="9768783at2"/>
<dbReference type="PANTHER" id="PTHR23519">
    <property type="entry name" value="AUTOPHAGY-RELATED PROTEIN 22"/>
    <property type="match status" value="1"/>
</dbReference>
<reference evidence="8 9" key="1">
    <citation type="submission" date="2016-04" db="EMBL/GenBank/DDBJ databases">
        <title>Chloroflexus islandicus sp. nov., a thermophilic filamentous anoxygenic phototrophic bacterium from geyser Strokkur (Iceland).</title>
        <authorList>
            <person name="Gaisin V.A."/>
            <person name="Kalashnikov A.M."/>
            <person name="Sukhacheva M.V."/>
            <person name="Grouzdev D.S."/>
            <person name="Ivanov T.M."/>
            <person name="Kuznetsov B."/>
            <person name="Gorlenko V.M."/>
        </authorList>
    </citation>
    <scope>NUCLEOTIDE SEQUENCE [LARGE SCALE GENOMIC DNA]</scope>
    <source>
        <strain evidence="9">isl-2</strain>
    </source>
</reference>
<dbReference type="Proteomes" id="UP000078287">
    <property type="component" value="Unassembled WGS sequence"/>
</dbReference>
<evidence type="ECO:0000256" key="5">
    <source>
        <dbReference type="ARBA" id="ARBA00023136"/>
    </source>
</evidence>
<organism evidence="8 9">
    <name type="scientific">Chloroflexus islandicus</name>
    <dbReference type="NCBI Taxonomy" id="1707952"/>
    <lineage>
        <taxon>Bacteria</taxon>
        <taxon>Bacillati</taxon>
        <taxon>Chloroflexota</taxon>
        <taxon>Chloroflexia</taxon>
        <taxon>Chloroflexales</taxon>
        <taxon>Chloroflexineae</taxon>
        <taxon>Chloroflexaceae</taxon>
        <taxon>Chloroflexus</taxon>
    </lineage>
</organism>
<dbReference type="PROSITE" id="PS50850">
    <property type="entry name" value="MFS"/>
    <property type="match status" value="1"/>
</dbReference>
<protein>
    <submittedName>
        <fullName evidence="8">MFS transporter</fullName>
    </submittedName>
</protein>
<accession>A0A178M5F3</accession>
<name>A0A178M5F3_9CHLR</name>
<keyword evidence="9" id="KW-1185">Reference proteome</keyword>
<evidence type="ECO:0000256" key="2">
    <source>
        <dbReference type="ARBA" id="ARBA00022448"/>
    </source>
</evidence>
<dbReference type="Gene3D" id="1.20.1250.20">
    <property type="entry name" value="MFS general substrate transporter like domains"/>
    <property type="match status" value="1"/>
</dbReference>
<feature type="transmembrane region" description="Helical" evidence="6">
    <location>
        <begin position="98"/>
        <end position="116"/>
    </location>
</feature>
<feature type="domain" description="Major facilitator superfamily (MFS) profile" evidence="7">
    <location>
        <begin position="252"/>
        <end position="446"/>
    </location>
</feature>
<feature type="transmembrane region" description="Helical" evidence="6">
    <location>
        <begin position="163"/>
        <end position="182"/>
    </location>
</feature>
<dbReference type="InterPro" id="IPR020846">
    <property type="entry name" value="MFS_dom"/>
</dbReference>
<feature type="transmembrane region" description="Helical" evidence="6">
    <location>
        <begin position="194"/>
        <end position="217"/>
    </location>
</feature>
<dbReference type="GO" id="GO:0022857">
    <property type="term" value="F:transmembrane transporter activity"/>
    <property type="evidence" value="ECO:0007669"/>
    <property type="project" value="InterPro"/>
</dbReference>
<evidence type="ECO:0000256" key="1">
    <source>
        <dbReference type="ARBA" id="ARBA00004651"/>
    </source>
</evidence>
<gene>
    <name evidence="8" type="ORF">A6A03_03515</name>
</gene>
<dbReference type="RefSeq" id="WP_066790240.1">
    <property type="nucleotide sequence ID" value="NZ_LWQS01000082.1"/>
</dbReference>
<feature type="transmembrane region" description="Helical" evidence="6">
    <location>
        <begin position="343"/>
        <end position="362"/>
    </location>
</feature>
<dbReference type="GO" id="GO:0005886">
    <property type="term" value="C:plasma membrane"/>
    <property type="evidence" value="ECO:0007669"/>
    <property type="project" value="UniProtKB-SubCell"/>
</dbReference>
<dbReference type="EMBL" id="LWQS01000082">
    <property type="protein sequence ID" value="OAN42798.1"/>
    <property type="molecule type" value="Genomic_DNA"/>
</dbReference>
<dbReference type="InterPro" id="IPR036259">
    <property type="entry name" value="MFS_trans_sf"/>
</dbReference>
<feature type="transmembrane region" description="Helical" evidence="6">
    <location>
        <begin position="254"/>
        <end position="278"/>
    </location>
</feature>
<feature type="transmembrane region" description="Helical" evidence="6">
    <location>
        <begin position="290"/>
        <end position="312"/>
    </location>
</feature>
<comment type="caution">
    <text evidence="8">The sequence shown here is derived from an EMBL/GenBank/DDBJ whole genome shotgun (WGS) entry which is preliminary data.</text>
</comment>